<proteinExistence type="predicted"/>
<dbReference type="SUPFAM" id="SSF52540">
    <property type="entry name" value="P-loop containing nucleoside triphosphate hydrolases"/>
    <property type="match status" value="1"/>
</dbReference>
<evidence type="ECO:0000313" key="2">
    <source>
        <dbReference type="EMBL" id="QTA38972.1"/>
    </source>
</evidence>
<feature type="domain" description="Phosphoribulokinase/uridine kinase" evidence="1">
    <location>
        <begin position="37"/>
        <end position="178"/>
    </location>
</feature>
<dbReference type="PANTHER" id="PTHR10285">
    <property type="entry name" value="URIDINE KINASE"/>
    <property type="match status" value="1"/>
</dbReference>
<dbReference type="Pfam" id="PF00485">
    <property type="entry name" value="PRK"/>
    <property type="match status" value="1"/>
</dbReference>
<gene>
    <name evidence="2" type="ORF">JYK00_09385</name>
</gene>
<dbReference type="Gene3D" id="3.40.50.300">
    <property type="entry name" value="P-loop containing nucleotide triphosphate hydrolases"/>
    <property type="match status" value="1"/>
</dbReference>
<dbReference type="InterPro" id="IPR006083">
    <property type="entry name" value="PRK/URK"/>
</dbReference>
<sequence length="231" mass="26759">MVDKGRDFRKTKRFTKISNKFYFKKDKQRPVLAEIDGVDASGKTTLAEELAKELESSKRPIIRASIDGFHNSKSIRYAKGEDSPEGYYYNSFNYKALVKVLLKPLSSGKLLYKTSVFDYKTDSNVESPFQQAASNSILIMEGVFLFRPELVNYWDIKIFVDADFKVTVERAVKRNTEKDYIGSEQKIRSKYEKRYIPGQQIYFRKASPKEKADIVINNNDFENPLLTKKPI</sequence>
<dbReference type="Proteomes" id="UP000671862">
    <property type="component" value="Chromosome"/>
</dbReference>
<accession>A0ABX7SAY1</accession>
<reference evidence="2 3" key="1">
    <citation type="submission" date="2021-03" db="EMBL/GenBank/DDBJ databases">
        <title>Thermosipho ferrireducens sp.nov., an anaerobic thermophilic iron-reducing bacterium isolated from a deep-sea hydrothermal sulfide deposits.</title>
        <authorList>
            <person name="Zeng X."/>
            <person name="Chen Y."/>
            <person name="Shao Z."/>
        </authorList>
    </citation>
    <scope>NUCLEOTIDE SEQUENCE [LARGE SCALE GENOMIC DNA]</scope>
    <source>
        <strain evidence="2 3">JL129W03</strain>
    </source>
</reference>
<name>A0ABX7SAY1_9BACT</name>
<keyword evidence="3" id="KW-1185">Reference proteome</keyword>
<evidence type="ECO:0000313" key="3">
    <source>
        <dbReference type="Proteomes" id="UP000671862"/>
    </source>
</evidence>
<protein>
    <submittedName>
        <fullName evidence="2">AAA family ATPase</fullName>
    </submittedName>
</protein>
<evidence type="ECO:0000259" key="1">
    <source>
        <dbReference type="Pfam" id="PF00485"/>
    </source>
</evidence>
<dbReference type="EMBL" id="CP071446">
    <property type="protein sequence ID" value="QTA38972.1"/>
    <property type="molecule type" value="Genomic_DNA"/>
</dbReference>
<dbReference type="InterPro" id="IPR027417">
    <property type="entry name" value="P-loop_NTPase"/>
</dbReference>
<organism evidence="2 3">
    <name type="scientific">Thermosipho ferrireducens</name>
    <dbReference type="NCBI Taxonomy" id="2571116"/>
    <lineage>
        <taxon>Bacteria</taxon>
        <taxon>Thermotogati</taxon>
        <taxon>Thermotogota</taxon>
        <taxon>Thermotogae</taxon>
        <taxon>Thermotogales</taxon>
        <taxon>Fervidobacteriaceae</taxon>
        <taxon>Thermosipho</taxon>
    </lineage>
</organism>